<keyword evidence="2 4" id="KW-0863">Zinc-finger</keyword>
<evidence type="ECO:0000313" key="7">
    <source>
        <dbReference type="EnsemblPlants" id="Pp3c19_20530V3.2"/>
    </source>
</evidence>
<feature type="compositionally biased region" description="Low complexity" evidence="5">
    <location>
        <begin position="70"/>
        <end position="79"/>
    </location>
</feature>
<dbReference type="EMBL" id="ABEU02000019">
    <property type="status" value="NOT_ANNOTATED_CDS"/>
    <property type="molecule type" value="Genomic_DNA"/>
</dbReference>
<dbReference type="Proteomes" id="UP000006727">
    <property type="component" value="Chromosome 19"/>
</dbReference>
<dbReference type="InterPro" id="IPR013083">
    <property type="entry name" value="Znf_RING/FYVE/PHD"/>
</dbReference>
<dbReference type="PROSITE" id="PS00518">
    <property type="entry name" value="ZF_RING_1"/>
    <property type="match status" value="1"/>
</dbReference>
<feature type="domain" description="RING-type" evidence="6">
    <location>
        <begin position="149"/>
        <end position="187"/>
    </location>
</feature>
<evidence type="ECO:0000256" key="1">
    <source>
        <dbReference type="ARBA" id="ARBA00022723"/>
    </source>
</evidence>
<evidence type="ECO:0000256" key="4">
    <source>
        <dbReference type="PROSITE-ProRule" id="PRU00175"/>
    </source>
</evidence>
<dbReference type="GO" id="GO:0061630">
    <property type="term" value="F:ubiquitin protein ligase activity"/>
    <property type="evidence" value="ECO:0007669"/>
    <property type="project" value="InterPro"/>
</dbReference>
<dbReference type="Gramene" id="Pp3c19_20530V3.2">
    <property type="protein sequence ID" value="Pp3c19_20530V3.2"/>
    <property type="gene ID" value="Pp3c19_20530"/>
</dbReference>
<dbReference type="PANTHER" id="PTHR47094">
    <property type="entry name" value="ELFLESS, ISOFORM B"/>
    <property type="match status" value="1"/>
</dbReference>
<evidence type="ECO:0000256" key="3">
    <source>
        <dbReference type="ARBA" id="ARBA00022833"/>
    </source>
</evidence>
<evidence type="ECO:0000313" key="8">
    <source>
        <dbReference type="Proteomes" id="UP000006727"/>
    </source>
</evidence>
<gene>
    <name evidence="7" type="primary">LOC112295801</name>
</gene>
<reference evidence="7 8" key="1">
    <citation type="journal article" date="2008" name="Science">
        <title>The Physcomitrella genome reveals evolutionary insights into the conquest of land by plants.</title>
        <authorList>
            <person name="Rensing S."/>
            <person name="Lang D."/>
            <person name="Zimmer A."/>
            <person name="Terry A."/>
            <person name="Salamov A."/>
            <person name="Shapiro H."/>
            <person name="Nishiyama T."/>
            <person name="Perroud P.-F."/>
            <person name="Lindquist E."/>
            <person name="Kamisugi Y."/>
            <person name="Tanahashi T."/>
            <person name="Sakakibara K."/>
            <person name="Fujita T."/>
            <person name="Oishi K."/>
            <person name="Shin-I T."/>
            <person name="Kuroki Y."/>
            <person name="Toyoda A."/>
            <person name="Suzuki Y."/>
            <person name="Hashimoto A."/>
            <person name="Yamaguchi K."/>
            <person name="Sugano A."/>
            <person name="Kohara Y."/>
            <person name="Fujiyama A."/>
            <person name="Anterola A."/>
            <person name="Aoki S."/>
            <person name="Ashton N."/>
            <person name="Barbazuk W.B."/>
            <person name="Barker E."/>
            <person name="Bennetzen J."/>
            <person name="Bezanilla M."/>
            <person name="Blankenship R."/>
            <person name="Cho S.H."/>
            <person name="Dutcher S."/>
            <person name="Estelle M."/>
            <person name="Fawcett J.A."/>
            <person name="Gundlach H."/>
            <person name="Hanada K."/>
            <person name="Heyl A."/>
            <person name="Hicks K.A."/>
            <person name="Hugh J."/>
            <person name="Lohr M."/>
            <person name="Mayer K."/>
            <person name="Melkozernov A."/>
            <person name="Murata T."/>
            <person name="Nelson D."/>
            <person name="Pils B."/>
            <person name="Prigge M."/>
            <person name="Reiss B."/>
            <person name="Renner T."/>
            <person name="Rombauts S."/>
            <person name="Rushton P."/>
            <person name="Sanderfoot A."/>
            <person name="Schween G."/>
            <person name="Shiu S.-H."/>
            <person name="Stueber K."/>
            <person name="Theodoulou F.L."/>
            <person name="Tu H."/>
            <person name="Van de Peer Y."/>
            <person name="Verrier P.J."/>
            <person name="Waters E."/>
            <person name="Wood A."/>
            <person name="Yang L."/>
            <person name="Cove D."/>
            <person name="Cuming A."/>
            <person name="Hasebe M."/>
            <person name="Lucas S."/>
            <person name="Mishler D.B."/>
            <person name="Reski R."/>
            <person name="Grigoriev I."/>
            <person name="Quatrano R.S."/>
            <person name="Boore J.L."/>
        </authorList>
    </citation>
    <scope>NUCLEOTIDE SEQUENCE [LARGE SCALE GENOMIC DNA]</scope>
    <source>
        <strain evidence="7 8">cv. Gransden 2004</strain>
    </source>
</reference>
<protein>
    <recommendedName>
        <fullName evidence="6">RING-type domain-containing protein</fullName>
    </recommendedName>
</protein>
<dbReference type="Pfam" id="PF13923">
    <property type="entry name" value="zf-C3HC4_2"/>
    <property type="match status" value="1"/>
</dbReference>
<keyword evidence="3" id="KW-0862">Zinc</keyword>
<dbReference type="PROSITE" id="PS50089">
    <property type="entry name" value="ZF_RING_2"/>
    <property type="match status" value="1"/>
</dbReference>
<reference evidence="7" key="3">
    <citation type="submission" date="2020-12" db="UniProtKB">
        <authorList>
            <consortium name="EnsemblPlants"/>
        </authorList>
    </citation>
    <scope>IDENTIFICATION</scope>
</reference>
<evidence type="ECO:0000256" key="2">
    <source>
        <dbReference type="ARBA" id="ARBA00022771"/>
    </source>
</evidence>
<dbReference type="GO" id="GO:0008270">
    <property type="term" value="F:zinc ion binding"/>
    <property type="evidence" value="ECO:0007669"/>
    <property type="project" value="UniProtKB-KW"/>
</dbReference>
<keyword evidence="1" id="KW-0479">Metal-binding</keyword>
<dbReference type="InterPro" id="IPR049627">
    <property type="entry name" value="SLX8"/>
</dbReference>
<reference evidence="7 8" key="2">
    <citation type="journal article" date="2018" name="Plant J.">
        <title>The Physcomitrella patens chromosome-scale assembly reveals moss genome structure and evolution.</title>
        <authorList>
            <person name="Lang D."/>
            <person name="Ullrich K.K."/>
            <person name="Murat F."/>
            <person name="Fuchs J."/>
            <person name="Jenkins J."/>
            <person name="Haas F.B."/>
            <person name="Piednoel M."/>
            <person name="Gundlach H."/>
            <person name="Van Bel M."/>
            <person name="Meyberg R."/>
            <person name="Vives C."/>
            <person name="Morata J."/>
            <person name="Symeonidi A."/>
            <person name="Hiss M."/>
            <person name="Muchero W."/>
            <person name="Kamisugi Y."/>
            <person name="Saleh O."/>
            <person name="Blanc G."/>
            <person name="Decker E.L."/>
            <person name="van Gessel N."/>
            <person name="Grimwood J."/>
            <person name="Hayes R.D."/>
            <person name="Graham S.W."/>
            <person name="Gunter L.E."/>
            <person name="McDaniel S.F."/>
            <person name="Hoernstein S.N.W."/>
            <person name="Larsson A."/>
            <person name="Li F.W."/>
            <person name="Perroud P.F."/>
            <person name="Phillips J."/>
            <person name="Ranjan P."/>
            <person name="Rokshar D.S."/>
            <person name="Rothfels C.J."/>
            <person name="Schneider L."/>
            <person name="Shu S."/>
            <person name="Stevenson D.W."/>
            <person name="Thummler F."/>
            <person name="Tillich M."/>
            <person name="Villarreal Aguilar J.C."/>
            <person name="Widiez T."/>
            <person name="Wong G.K."/>
            <person name="Wymore A."/>
            <person name="Zhang Y."/>
            <person name="Zimmer A.D."/>
            <person name="Quatrano R.S."/>
            <person name="Mayer K.F.X."/>
            <person name="Goodstein D."/>
            <person name="Casacuberta J.M."/>
            <person name="Vandepoele K."/>
            <person name="Reski R."/>
            <person name="Cuming A.C."/>
            <person name="Tuskan G.A."/>
            <person name="Maumus F."/>
            <person name="Salse J."/>
            <person name="Schmutz J."/>
            <person name="Rensing S.A."/>
        </authorList>
    </citation>
    <scope>NUCLEOTIDE SEQUENCE [LARGE SCALE GENOMIC DNA]</scope>
    <source>
        <strain evidence="7 8">cv. Gransden 2004</strain>
    </source>
</reference>
<dbReference type="InterPro" id="IPR017907">
    <property type="entry name" value="Znf_RING_CS"/>
</dbReference>
<dbReference type="SUPFAM" id="SSF57850">
    <property type="entry name" value="RING/U-box"/>
    <property type="match status" value="1"/>
</dbReference>
<feature type="region of interest" description="Disordered" evidence="5">
    <location>
        <begin position="66"/>
        <end position="86"/>
    </location>
</feature>
<accession>A0A7I4BJK9</accession>
<dbReference type="InterPro" id="IPR001841">
    <property type="entry name" value="Znf_RING"/>
</dbReference>
<dbReference type="SMART" id="SM00184">
    <property type="entry name" value="RING"/>
    <property type="match status" value="1"/>
</dbReference>
<keyword evidence="8" id="KW-1185">Reference proteome</keyword>
<proteinExistence type="predicted"/>
<dbReference type="PANTHER" id="PTHR47094:SF1">
    <property type="entry name" value="RING-TYPE E3 UBIQUITIN TRANSFERASE"/>
    <property type="match status" value="1"/>
</dbReference>
<dbReference type="Gene3D" id="3.30.40.10">
    <property type="entry name" value="Zinc/RING finger domain, C3HC4 (zinc finger)"/>
    <property type="match status" value="1"/>
</dbReference>
<evidence type="ECO:0000256" key="5">
    <source>
        <dbReference type="SAM" id="MobiDB-lite"/>
    </source>
</evidence>
<sequence length="200" mass="22599">MSLVTWLHSASELSLISIGSLPFLNVIDLQAKLKASVRVTRSRVPVEEDPLELRLGLGGTLQYSTQSVWQSSPTQQQPRPGRRGRLVRQTIDLTTTPSPERQAAVNEDCVLLSELCKSRKRKLTQLESSQEVPPISSALEKEEEHKLKCPICMDTMKEETSTMCGHIFCRVCIQGAIKSQKKCPTCRKRLKMKNIHRIYI</sequence>
<organism evidence="7 8">
    <name type="scientific">Physcomitrium patens</name>
    <name type="common">Spreading-leaved earth moss</name>
    <name type="synonym">Physcomitrella patens</name>
    <dbReference type="NCBI Taxonomy" id="3218"/>
    <lineage>
        <taxon>Eukaryota</taxon>
        <taxon>Viridiplantae</taxon>
        <taxon>Streptophyta</taxon>
        <taxon>Embryophyta</taxon>
        <taxon>Bryophyta</taxon>
        <taxon>Bryophytina</taxon>
        <taxon>Bryopsida</taxon>
        <taxon>Funariidae</taxon>
        <taxon>Funariales</taxon>
        <taxon>Funariaceae</taxon>
        <taxon>Physcomitrium</taxon>
    </lineage>
</organism>
<dbReference type="AlphaFoldDB" id="A0A7I4BJK9"/>
<dbReference type="EnsemblPlants" id="Pp3c19_20530V3.2">
    <property type="protein sequence ID" value="Pp3c19_20530V3.2"/>
    <property type="gene ID" value="Pp3c19_20530"/>
</dbReference>
<name>A0A7I4BJK9_PHYPA</name>
<evidence type="ECO:0000259" key="6">
    <source>
        <dbReference type="PROSITE" id="PS50089"/>
    </source>
</evidence>